<dbReference type="PROSITE" id="PS51257">
    <property type="entry name" value="PROKAR_LIPOPROTEIN"/>
    <property type="match status" value="1"/>
</dbReference>
<evidence type="ECO:0000256" key="3">
    <source>
        <dbReference type="ARBA" id="ARBA00022989"/>
    </source>
</evidence>
<dbReference type="PATRIC" id="fig|1423758.3.peg.107"/>
<dbReference type="STRING" id="1423758.FC41_GL000104"/>
<dbReference type="InterPro" id="IPR010445">
    <property type="entry name" value="LapA_dom"/>
</dbReference>
<keyword evidence="5" id="KW-0175">Coiled coil</keyword>
<keyword evidence="1" id="KW-1003">Cell membrane</keyword>
<evidence type="ECO:0000256" key="6">
    <source>
        <dbReference type="SAM" id="Phobius"/>
    </source>
</evidence>
<gene>
    <name evidence="8" type="ORF">BN55_08985</name>
</gene>
<dbReference type="GO" id="GO:0005886">
    <property type="term" value="C:plasma membrane"/>
    <property type="evidence" value="ECO:0007669"/>
    <property type="project" value="InterPro"/>
</dbReference>
<evidence type="ECO:0000256" key="4">
    <source>
        <dbReference type="ARBA" id="ARBA00023136"/>
    </source>
</evidence>
<comment type="caution">
    <text evidence="8">The sequence shown here is derived from an EMBL/GenBank/DDBJ whole genome shotgun (WGS) entry which is preliminary data.</text>
</comment>
<dbReference type="EMBL" id="CAKE01000004">
    <property type="protein sequence ID" value="CCI81534.1"/>
    <property type="molecule type" value="Genomic_DNA"/>
</dbReference>
<feature type="transmembrane region" description="Helical" evidence="6">
    <location>
        <begin position="12"/>
        <end position="38"/>
    </location>
</feature>
<evidence type="ECO:0000313" key="9">
    <source>
        <dbReference type="Proteomes" id="UP000009320"/>
    </source>
</evidence>
<keyword evidence="3 6" id="KW-1133">Transmembrane helix</keyword>
<dbReference type="Pfam" id="PF06305">
    <property type="entry name" value="LapA_dom"/>
    <property type="match status" value="1"/>
</dbReference>
<keyword evidence="2 6" id="KW-0812">Transmembrane</keyword>
<feature type="domain" description="Lipopolysaccharide assembly protein A" evidence="7">
    <location>
        <begin position="27"/>
        <end position="87"/>
    </location>
</feature>
<proteinExistence type="predicted"/>
<protein>
    <recommendedName>
        <fullName evidence="7">Lipopolysaccharide assembly protein A domain-containing protein</fullName>
    </recommendedName>
</protein>
<reference evidence="8 9" key="1">
    <citation type="submission" date="2012-06" db="EMBL/GenBank/DDBJ databases">
        <title>Draft Genome Sequence of Lactobacillus hominis Strain CRBIP 24.179T, isolated from human intestine.</title>
        <authorList>
            <person name="Cousin S."/>
            <person name="Ma L."/>
            <person name="Bizet C."/>
            <person name="Loux V."/>
            <person name="Bouchier C."/>
            <person name="Clermont D."/>
            <person name="Creno S."/>
        </authorList>
    </citation>
    <scope>NUCLEOTIDE SEQUENCE [LARGE SCALE GENOMIC DNA]</scope>
    <source>
        <strain evidence="9">CRBIP 24.179T</strain>
    </source>
</reference>
<dbReference type="AlphaFoldDB" id="I7L9N1"/>
<accession>I7L9N1</accession>
<evidence type="ECO:0000256" key="2">
    <source>
        <dbReference type="ARBA" id="ARBA00022692"/>
    </source>
</evidence>
<dbReference type="Proteomes" id="UP000009320">
    <property type="component" value="Unassembled WGS sequence"/>
</dbReference>
<keyword evidence="9" id="KW-1185">Reference proteome</keyword>
<sequence>MKKNSKQSKLVFGLVIVLILVIFACLNIEPVAINFGFFQPQMPLIIILVIMMLLGALVSLLLGNGEKGKSKENAKALAEQKQKLEKEFQKTLADKNQKISELEAKVDRLQEEKNQTSADKNKI</sequence>
<dbReference type="PANTHER" id="PTHR41335">
    <property type="entry name" value="MEMBRANE PROTEIN-RELATED"/>
    <property type="match status" value="1"/>
</dbReference>
<keyword evidence="4 6" id="KW-0472">Membrane</keyword>
<name>I7L9N1_9LACO</name>
<evidence type="ECO:0000259" key="7">
    <source>
        <dbReference type="Pfam" id="PF06305"/>
    </source>
</evidence>
<dbReference type="OrthoDB" id="2327748at2"/>
<evidence type="ECO:0000256" key="1">
    <source>
        <dbReference type="ARBA" id="ARBA00022475"/>
    </source>
</evidence>
<dbReference type="GeneID" id="82846793"/>
<dbReference type="RefSeq" id="WP_008470329.1">
    <property type="nucleotide sequence ID" value="NZ_AYZP01000001.1"/>
</dbReference>
<evidence type="ECO:0000256" key="5">
    <source>
        <dbReference type="SAM" id="Coils"/>
    </source>
</evidence>
<dbReference type="PANTHER" id="PTHR41335:SF1">
    <property type="entry name" value="MEMBRANE PROTEIN"/>
    <property type="match status" value="1"/>
</dbReference>
<evidence type="ECO:0000313" key="8">
    <source>
        <dbReference type="EMBL" id="CCI81534.1"/>
    </source>
</evidence>
<feature type="coiled-coil region" evidence="5">
    <location>
        <begin position="67"/>
        <end position="119"/>
    </location>
</feature>
<organism evidence="8 9">
    <name type="scientific">Lactobacillus hominis DSM 23910 = CRBIP 24.179</name>
    <dbReference type="NCBI Taxonomy" id="1423758"/>
    <lineage>
        <taxon>Bacteria</taxon>
        <taxon>Bacillati</taxon>
        <taxon>Bacillota</taxon>
        <taxon>Bacilli</taxon>
        <taxon>Lactobacillales</taxon>
        <taxon>Lactobacillaceae</taxon>
        <taxon>Lactobacillus</taxon>
    </lineage>
</organism>
<dbReference type="eggNOG" id="COG5416">
    <property type="taxonomic scope" value="Bacteria"/>
</dbReference>
<feature type="transmembrane region" description="Helical" evidence="6">
    <location>
        <begin position="44"/>
        <end position="63"/>
    </location>
</feature>